<comment type="caution">
    <text evidence="1">The sequence shown here is derived from an EMBL/GenBank/DDBJ whole genome shotgun (WGS) entry which is preliminary data.</text>
</comment>
<accession>A0A0R1WNM2</accession>
<dbReference type="GO" id="GO:0009143">
    <property type="term" value="P:nucleoside triphosphate catabolic process"/>
    <property type="evidence" value="ECO:0007669"/>
    <property type="project" value="InterPro"/>
</dbReference>
<dbReference type="RefSeq" id="WP_025023012.1">
    <property type="nucleotide sequence ID" value="NZ_AZGD01000057.1"/>
</dbReference>
<organism evidence="1 2">
    <name type="scientific">Ligilactobacillus hayakitensis DSM 18933 = JCM 14209</name>
    <dbReference type="NCBI Taxonomy" id="1423755"/>
    <lineage>
        <taxon>Bacteria</taxon>
        <taxon>Bacillati</taxon>
        <taxon>Bacillota</taxon>
        <taxon>Bacilli</taxon>
        <taxon>Lactobacillales</taxon>
        <taxon>Lactobacillaceae</taxon>
        <taxon>Ligilactobacillus</taxon>
    </lineage>
</organism>
<dbReference type="Proteomes" id="UP000051054">
    <property type="component" value="Unassembled WGS sequence"/>
</dbReference>
<reference evidence="1 2" key="1">
    <citation type="journal article" date="2015" name="Genome Announc.">
        <title>Expanding the biotechnology potential of lactobacilli through comparative genomics of 213 strains and associated genera.</title>
        <authorList>
            <person name="Sun Z."/>
            <person name="Harris H.M."/>
            <person name="McCann A."/>
            <person name="Guo C."/>
            <person name="Argimon S."/>
            <person name="Zhang W."/>
            <person name="Yang X."/>
            <person name="Jeffery I.B."/>
            <person name="Cooney J.C."/>
            <person name="Kagawa T.F."/>
            <person name="Liu W."/>
            <person name="Song Y."/>
            <person name="Salvetti E."/>
            <person name="Wrobel A."/>
            <person name="Rasinkangas P."/>
            <person name="Parkhill J."/>
            <person name="Rea M.C."/>
            <person name="O'Sullivan O."/>
            <person name="Ritari J."/>
            <person name="Douillard F.P."/>
            <person name="Paul Ross R."/>
            <person name="Yang R."/>
            <person name="Briner A.E."/>
            <person name="Felis G.E."/>
            <person name="de Vos W.M."/>
            <person name="Barrangou R."/>
            <person name="Klaenhammer T.R."/>
            <person name="Caufield P.W."/>
            <person name="Cui Y."/>
            <person name="Zhang H."/>
            <person name="O'Toole P.W."/>
        </authorList>
    </citation>
    <scope>NUCLEOTIDE SEQUENCE [LARGE SCALE GENOMIC DNA]</scope>
    <source>
        <strain evidence="1 2">DSM 18933</strain>
    </source>
</reference>
<dbReference type="PIRSF" id="PIRSF029826">
    <property type="entry name" value="UCP029826_pph"/>
    <property type="match status" value="1"/>
</dbReference>
<sequence length="105" mass="12825">MDNEIIKKLIEFRDEREWSKYHTLKNLAISVNLEASEILEFFQWKDDLENDEKEQISEEIADTLIYLLYMCEKLDVNPNEIILNKIMKNKQRKWEKLENDERCNN</sequence>
<dbReference type="OrthoDB" id="9791898at2"/>
<evidence type="ECO:0000313" key="2">
    <source>
        <dbReference type="Proteomes" id="UP000051054"/>
    </source>
</evidence>
<dbReference type="eggNOG" id="COG1694">
    <property type="taxonomic scope" value="Bacteria"/>
</dbReference>
<proteinExistence type="predicted"/>
<dbReference type="CDD" id="cd11537">
    <property type="entry name" value="NTP-PPase_RS21-C6_like"/>
    <property type="match status" value="1"/>
</dbReference>
<dbReference type="PANTHER" id="PTHR46523">
    <property type="entry name" value="DCTP PYROPHOSPHATASE 1"/>
    <property type="match status" value="1"/>
</dbReference>
<name>A0A0R1WNM2_9LACO</name>
<dbReference type="STRING" id="1423755.FC40_GL000271"/>
<dbReference type="AlphaFoldDB" id="A0A0R1WNM2"/>
<dbReference type="Gene3D" id="1.10.287.1080">
    <property type="entry name" value="MazG-like"/>
    <property type="match status" value="1"/>
</dbReference>
<gene>
    <name evidence="1" type="ORF">FC40_GL000271</name>
</gene>
<dbReference type="EMBL" id="AZGD01000057">
    <property type="protein sequence ID" value="KRM19343.1"/>
    <property type="molecule type" value="Genomic_DNA"/>
</dbReference>
<dbReference type="InterPro" id="IPR025984">
    <property type="entry name" value="DCTPP"/>
</dbReference>
<dbReference type="Pfam" id="PF12643">
    <property type="entry name" value="MazG-like"/>
    <property type="match status" value="1"/>
</dbReference>
<dbReference type="SUPFAM" id="SSF101386">
    <property type="entry name" value="all-alpha NTP pyrophosphatases"/>
    <property type="match status" value="1"/>
</dbReference>
<dbReference type="GO" id="GO:0047429">
    <property type="term" value="F:nucleoside triphosphate diphosphatase activity"/>
    <property type="evidence" value="ECO:0007669"/>
    <property type="project" value="InterPro"/>
</dbReference>
<evidence type="ECO:0000313" key="1">
    <source>
        <dbReference type="EMBL" id="KRM19343.1"/>
    </source>
</evidence>
<protein>
    <recommendedName>
        <fullName evidence="3">Nucleotide pyrophosphohydrolase</fullName>
    </recommendedName>
</protein>
<dbReference type="PATRIC" id="fig|1423755.3.peg.292"/>
<dbReference type="PANTHER" id="PTHR46523:SF1">
    <property type="entry name" value="DCTP PYROPHOSPHATASE 1"/>
    <property type="match status" value="1"/>
</dbReference>
<keyword evidence="2" id="KW-1185">Reference proteome</keyword>
<evidence type="ECO:0008006" key="3">
    <source>
        <dbReference type="Google" id="ProtNLM"/>
    </source>
</evidence>
<dbReference type="InterPro" id="IPR052555">
    <property type="entry name" value="dCTP_Pyrophosphatase"/>
</dbReference>